<dbReference type="AlphaFoldDB" id="A0A923MGE0"/>
<proteinExistence type="predicted"/>
<dbReference type="Proteomes" id="UP000620327">
    <property type="component" value="Unassembled WGS sequence"/>
</dbReference>
<evidence type="ECO:0000313" key="1">
    <source>
        <dbReference type="EMBL" id="MBC5769585.1"/>
    </source>
</evidence>
<keyword evidence="2" id="KW-1185">Reference proteome</keyword>
<comment type="caution">
    <text evidence="1">The sequence shown here is derived from an EMBL/GenBank/DDBJ whole genome shotgun (WGS) entry which is preliminary data.</text>
</comment>
<reference evidence="1" key="1">
    <citation type="submission" date="2020-08" db="EMBL/GenBank/DDBJ databases">
        <title>Genome public.</title>
        <authorList>
            <person name="Liu C."/>
            <person name="Sun Q."/>
        </authorList>
    </citation>
    <scope>NUCLEOTIDE SEQUENCE</scope>
    <source>
        <strain evidence="1">BX15</strain>
    </source>
</reference>
<gene>
    <name evidence="1" type="ORF">H8Z83_04515</name>
</gene>
<organism evidence="1 2">
    <name type="scientific">Dysosmobacter segnis</name>
    <dbReference type="NCBI Taxonomy" id="2763042"/>
    <lineage>
        <taxon>Bacteria</taxon>
        <taxon>Bacillati</taxon>
        <taxon>Bacillota</taxon>
        <taxon>Clostridia</taxon>
        <taxon>Eubacteriales</taxon>
        <taxon>Oscillospiraceae</taxon>
        <taxon>Dysosmobacter</taxon>
    </lineage>
</organism>
<protein>
    <recommendedName>
        <fullName evidence="3">Stage III sporulation protein AG</fullName>
    </recommendedName>
</protein>
<evidence type="ECO:0008006" key="3">
    <source>
        <dbReference type="Google" id="ProtNLM"/>
    </source>
</evidence>
<name>A0A923MGE0_9FIRM</name>
<dbReference type="EMBL" id="JACOQI010000003">
    <property type="protein sequence ID" value="MBC5769585.1"/>
    <property type="molecule type" value="Genomic_DNA"/>
</dbReference>
<accession>A0A923MGE0</accession>
<dbReference type="RefSeq" id="WP_187013945.1">
    <property type="nucleotide sequence ID" value="NZ_JACOQI010000003.1"/>
</dbReference>
<sequence>MKTEGVRKLWDRYKYAALILLIGAGLLLWPGGSGHTAQTGQSEAPPAYTAAETLRKDLEEILGQIQGVGTVRVLLTVDTDGERQLAQNTELRYSGSATAPEDYSRTSEPVLLDGGDREETVVTRTAYPTYRGALVVCQGGDRADVKLAVTEAVSALTGLSSDRVTVAKCQ</sequence>
<evidence type="ECO:0000313" key="2">
    <source>
        <dbReference type="Proteomes" id="UP000620327"/>
    </source>
</evidence>